<dbReference type="Gene3D" id="2.60.200.20">
    <property type="match status" value="2"/>
</dbReference>
<evidence type="ECO:0000259" key="4">
    <source>
        <dbReference type="PROSITE" id="PS50006"/>
    </source>
</evidence>
<dbReference type="InterPro" id="IPR008984">
    <property type="entry name" value="SMAD_FHA_dom_sf"/>
</dbReference>
<dbReference type="PROSITE" id="PS50137">
    <property type="entry name" value="DS_RBD"/>
    <property type="match status" value="1"/>
</dbReference>
<feature type="domain" description="DRBM" evidence="5">
    <location>
        <begin position="320"/>
        <end position="389"/>
    </location>
</feature>
<keyword evidence="6" id="KW-1185">Reference proteome</keyword>
<dbReference type="AlphaFoldDB" id="A0A7E4VY52"/>
<dbReference type="SMART" id="SM00240">
    <property type="entry name" value="FHA"/>
    <property type="match status" value="2"/>
</dbReference>
<organism evidence="6 7">
    <name type="scientific">Panagrellus redivivus</name>
    <name type="common">Microworm</name>
    <dbReference type="NCBI Taxonomy" id="6233"/>
    <lineage>
        <taxon>Eukaryota</taxon>
        <taxon>Metazoa</taxon>
        <taxon>Ecdysozoa</taxon>
        <taxon>Nematoda</taxon>
        <taxon>Chromadorea</taxon>
        <taxon>Rhabditida</taxon>
        <taxon>Tylenchina</taxon>
        <taxon>Panagrolaimomorpha</taxon>
        <taxon>Panagrolaimoidea</taxon>
        <taxon>Panagrolaimidae</taxon>
        <taxon>Panagrellus</taxon>
    </lineage>
</organism>
<name>A0A7E4VY52_PANRE</name>
<dbReference type="PANTHER" id="PTHR23308">
    <property type="entry name" value="NUCLEAR INHIBITOR OF PROTEIN PHOSPHATASE-1"/>
    <property type="match status" value="1"/>
</dbReference>
<sequence>MSTPAASSTSSIHTPPEWSCRPPISVQYKLRRVSDGSGNPEKAPAWDVVERAEPSFVSFGREPPVDFWISHDSVSRKHAVLQYGNGSDGPGWYIFDLGSSHGTFVNDEKIPAKEYVFVEDGSTVRLGFAAKHKFTLVSTVVKVDDGSEKLKIAYNPPNWRQAVPDELKYTLEVIDGGSLVEEIALSDLLVADETGSPKTHVTIGAFPEVSEVKDNHPSISRLHAVLQFGLLGKKYGWFLYDNASTHGTKLNRARLTARYYAKVPVGGSFKLGLSKKVFVLNLPDPDKEDEFAKAALAKVSVQPSAANPAPKSEVSAYTADPIGWLTSHFESEGLSLEYSFTPAGDKKTICSIDIRDAVEVDDPIVRGEGVGRDEAKKNAAFLACQIIDSNSTNAYSGSDFRTKRQEYEENDFYGSDEDEFYDRTGQLEERRKKRKNRIQNVEEEKKTLTYNDLVTQLATAKEALEAITISHEKISEEARITKSLNAKFVLSNSRQKLYTAQTDVKRLERLVAATRPADINKAFAKSVEQTKQPVVEKVEAVSEATPSIDDSAAMPPPPLPIRREKRPADATKSEPTKSPEASSEEPFEKPTTTSTDTVHTESTDAPAPEPVNDEKAALKAQGYGLVQREELRALKNNEITAKRRRIMESEEAAFEEKPTSTRDAEKEVKAAPEDDAVWLPPSGQTGDGTTFLNAKLGY</sequence>
<dbReference type="Pfam" id="PF00498">
    <property type="entry name" value="FHA"/>
    <property type="match status" value="2"/>
</dbReference>
<dbReference type="InterPro" id="IPR000253">
    <property type="entry name" value="FHA_dom"/>
</dbReference>
<dbReference type="WBParaSite" id="Pan_g4672.t1">
    <property type="protein sequence ID" value="Pan_g4672.t1"/>
    <property type="gene ID" value="Pan_g4672"/>
</dbReference>
<feature type="region of interest" description="Disordered" evidence="3">
    <location>
        <begin position="649"/>
        <end position="688"/>
    </location>
</feature>
<dbReference type="InterPro" id="IPR050923">
    <property type="entry name" value="Cell_Proc_Reg/RNA_Proc"/>
</dbReference>
<feature type="domain" description="FHA" evidence="4">
    <location>
        <begin position="57"/>
        <end position="110"/>
    </location>
</feature>
<evidence type="ECO:0000313" key="6">
    <source>
        <dbReference type="Proteomes" id="UP000492821"/>
    </source>
</evidence>
<keyword evidence="2" id="KW-0175">Coiled coil</keyword>
<feature type="region of interest" description="Disordered" evidence="3">
    <location>
        <begin position="1"/>
        <end position="22"/>
    </location>
</feature>
<feature type="region of interest" description="Disordered" evidence="3">
    <location>
        <begin position="538"/>
        <end position="619"/>
    </location>
</feature>
<dbReference type="PROSITE" id="PS50006">
    <property type="entry name" value="FHA_DOMAIN"/>
    <property type="match status" value="2"/>
</dbReference>
<reference evidence="7" key="2">
    <citation type="submission" date="2020-10" db="UniProtKB">
        <authorList>
            <consortium name="WormBaseParasite"/>
        </authorList>
    </citation>
    <scope>IDENTIFICATION</scope>
</reference>
<keyword evidence="1" id="KW-0694">RNA-binding</keyword>
<dbReference type="InterPro" id="IPR014720">
    <property type="entry name" value="dsRBD_dom"/>
</dbReference>
<evidence type="ECO:0000256" key="3">
    <source>
        <dbReference type="SAM" id="MobiDB-lite"/>
    </source>
</evidence>
<feature type="compositionally biased region" description="Polar residues" evidence="3">
    <location>
        <begin position="1"/>
        <end position="13"/>
    </location>
</feature>
<evidence type="ECO:0000256" key="2">
    <source>
        <dbReference type="SAM" id="Coils"/>
    </source>
</evidence>
<dbReference type="GO" id="GO:0003723">
    <property type="term" value="F:RNA binding"/>
    <property type="evidence" value="ECO:0007669"/>
    <property type="project" value="UniProtKB-UniRule"/>
</dbReference>
<feature type="coiled-coil region" evidence="2">
    <location>
        <begin position="424"/>
        <end position="451"/>
    </location>
</feature>
<dbReference type="SUPFAM" id="SSF49879">
    <property type="entry name" value="SMAD/FHA domain"/>
    <property type="match status" value="2"/>
</dbReference>
<feature type="compositionally biased region" description="Basic and acidic residues" evidence="3">
    <location>
        <begin position="566"/>
        <end position="577"/>
    </location>
</feature>
<evidence type="ECO:0000256" key="1">
    <source>
        <dbReference type="PROSITE-ProRule" id="PRU00266"/>
    </source>
</evidence>
<reference evidence="6" key="1">
    <citation type="journal article" date="2013" name="Genetics">
        <title>The draft genome and transcriptome of Panagrellus redivivus are shaped by the harsh demands of a free-living lifestyle.</title>
        <authorList>
            <person name="Srinivasan J."/>
            <person name="Dillman A.R."/>
            <person name="Macchietto M.G."/>
            <person name="Heikkinen L."/>
            <person name="Lakso M."/>
            <person name="Fracchia K.M."/>
            <person name="Antoshechkin I."/>
            <person name="Mortazavi A."/>
            <person name="Wong G."/>
            <person name="Sternberg P.W."/>
        </authorList>
    </citation>
    <scope>NUCLEOTIDE SEQUENCE [LARGE SCALE GENOMIC DNA]</scope>
    <source>
        <strain evidence="6">MT8872</strain>
    </source>
</reference>
<proteinExistence type="predicted"/>
<evidence type="ECO:0000259" key="5">
    <source>
        <dbReference type="PROSITE" id="PS50137"/>
    </source>
</evidence>
<feature type="compositionally biased region" description="Basic and acidic residues" evidence="3">
    <location>
        <begin position="654"/>
        <end position="672"/>
    </location>
</feature>
<dbReference type="Proteomes" id="UP000492821">
    <property type="component" value="Unassembled WGS sequence"/>
</dbReference>
<accession>A0A7E4VY52</accession>
<feature type="domain" description="FHA" evidence="4">
    <location>
        <begin position="201"/>
        <end position="255"/>
    </location>
</feature>
<evidence type="ECO:0000313" key="7">
    <source>
        <dbReference type="WBParaSite" id="Pan_g4672.t1"/>
    </source>
</evidence>
<protein>
    <submittedName>
        <fullName evidence="7">FHA domain-containing protein</fullName>
    </submittedName>
</protein>